<dbReference type="InParanoid" id="A0A0D8JS97"/>
<dbReference type="GeneID" id="24164403"/>
<dbReference type="VEuPathDB" id="FungiDB:CIMG_12776"/>
<accession>A0A0D8JS97</accession>
<organism evidence="2 3">
    <name type="scientific">Coccidioides immitis (strain RS)</name>
    <name type="common">Valley fever fungus</name>
    <dbReference type="NCBI Taxonomy" id="246410"/>
    <lineage>
        <taxon>Eukaryota</taxon>
        <taxon>Fungi</taxon>
        <taxon>Dikarya</taxon>
        <taxon>Ascomycota</taxon>
        <taxon>Pezizomycotina</taxon>
        <taxon>Eurotiomycetes</taxon>
        <taxon>Eurotiomycetidae</taxon>
        <taxon>Onygenales</taxon>
        <taxon>Onygenaceae</taxon>
        <taxon>Coccidioides</taxon>
    </lineage>
</organism>
<feature type="region of interest" description="Disordered" evidence="1">
    <location>
        <begin position="32"/>
        <end position="71"/>
    </location>
</feature>
<dbReference type="KEGG" id="cim:CIMG_12776"/>
<dbReference type="AlphaFoldDB" id="A0A0D8JS97"/>
<dbReference type="Proteomes" id="UP000001261">
    <property type="component" value="Unassembled WGS sequence"/>
</dbReference>
<reference evidence="3" key="2">
    <citation type="journal article" date="2010" name="Genome Res.">
        <title>Population genomic sequencing of Coccidioides fungi reveals recent hybridization and transposon control.</title>
        <authorList>
            <person name="Neafsey D.E."/>
            <person name="Barker B.M."/>
            <person name="Sharpton T.J."/>
            <person name="Stajich J.E."/>
            <person name="Park D.J."/>
            <person name="Whiston E."/>
            <person name="Hung C.-Y."/>
            <person name="McMahan C."/>
            <person name="White J."/>
            <person name="Sykes S."/>
            <person name="Heiman D."/>
            <person name="Young S."/>
            <person name="Zeng Q."/>
            <person name="Abouelleil A."/>
            <person name="Aftuck L."/>
            <person name="Bessette D."/>
            <person name="Brown A."/>
            <person name="FitzGerald M."/>
            <person name="Lui A."/>
            <person name="Macdonald J.P."/>
            <person name="Priest M."/>
            <person name="Orbach M.J."/>
            <person name="Galgiani J.N."/>
            <person name="Kirkland T.N."/>
            <person name="Cole G.T."/>
            <person name="Birren B.W."/>
            <person name="Henn M.R."/>
            <person name="Taylor J.W."/>
            <person name="Rounsley S.D."/>
        </authorList>
    </citation>
    <scope>GENOME REANNOTATION</scope>
    <source>
        <strain evidence="3">RS</strain>
    </source>
</reference>
<gene>
    <name evidence="2" type="ORF">CIMG_12776</name>
</gene>
<sequence>MEYCQVSWKQTKTVKRPGKELTSWGETLHLVVEGENNPQLPPPPNEDAARPQDNGGKKPYPRPLASPVTRAKPSSALAARVRCIVTILLGHGGSSGLSTFQQQSPCIKLPLCAARPDRPILKRLFDRGQGPFSAASKRVLAGSTNLNSFLHTDIDHAGSISTSLPSEKRGYFRAALLIRPRILGEGRKENIVDLSAQALSSAVIFIANTEFPGAIISR</sequence>
<keyword evidence="3" id="KW-1185">Reference proteome</keyword>
<evidence type="ECO:0000313" key="3">
    <source>
        <dbReference type="Proteomes" id="UP000001261"/>
    </source>
</evidence>
<evidence type="ECO:0000313" key="2">
    <source>
        <dbReference type="EMBL" id="KJF60147.1"/>
    </source>
</evidence>
<evidence type="ECO:0000256" key="1">
    <source>
        <dbReference type="SAM" id="MobiDB-lite"/>
    </source>
</evidence>
<dbReference type="EMBL" id="GG704911">
    <property type="protein sequence ID" value="KJF60147.1"/>
    <property type="molecule type" value="Genomic_DNA"/>
</dbReference>
<proteinExistence type="predicted"/>
<dbReference type="RefSeq" id="XP_004445782.1">
    <property type="nucleotide sequence ID" value="XM_004445725.1"/>
</dbReference>
<name>A0A0D8JS97_COCIM</name>
<protein>
    <submittedName>
        <fullName evidence="2">Uncharacterized protein</fullName>
    </submittedName>
</protein>
<reference evidence="3" key="1">
    <citation type="journal article" date="2009" name="Genome Res.">
        <title>Comparative genomic analyses of the human fungal pathogens Coccidioides and their relatives.</title>
        <authorList>
            <person name="Sharpton T.J."/>
            <person name="Stajich J.E."/>
            <person name="Rounsley S.D."/>
            <person name="Gardner M.J."/>
            <person name="Wortman J.R."/>
            <person name="Jordar V.S."/>
            <person name="Maiti R."/>
            <person name="Kodira C.D."/>
            <person name="Neafsey D.E."/>
            <person name="Zeng Q."/>
            <person name="Hung C.-Y."/>
            <person name="McMahan C."/>
            <person name="Muszewska A."/>
            <person name="Grynberg M."/>
            <person name="Mandel M.A."/>
            <person name="Kellner E.M."/>
            <person name="Barker B.M."/>
            <person name="Galgiani J.N."/>
            <person name="Orbach M.J."/>
            <person name="Kirkland T.N."/>
            <person name="Cole G.T."/>
            <person name="Henn M.R."/>
            <person name="Birren B.W."/>
            <person name="Taylor J.W."/>
        </authorList>
    </citation>
    <scope>NUCLEOTIDE SEQUENCE [LARGE SCALE GENOMIC DNA]</scope>
    <source>
        <strain evidence="3">RS</strain>
    </source>
</reference>